<dbReference type="SUPFAM" id="SSF56281">
    <property type="entry name" value="Metallo-hydrolase/oxidoreductase"/>
    <property type="match status" value="1"/>
</dbReference>
<dbReference type="InterPro" id="IPR036866">
    <property type="entry name" value="RibonucZ/Hydroxyglut_hydro"/>
</dbReference>
<organism evidence="7 8">
    <name type="scientific">Puia dinghuensis</name>
    <dbReference type="NCBI Taxonomy" id="1792502"/>
    <lineage>
        <taxon>Bacteria</taxon>
        <taxon>Pseudomonadati</taxon>
        <taxon>Bacteroidota</taxon>
        <taxon>Chitinophagia</taxon>
        <taxon>Chitinophagales</taxon>
        <taxon>Chitinophagaceae</taxon>
        <taxon>Puia</taxon>
    </lineage>
</organism>
<sequence>MKKFNFRFTPLLLVAVLSFYSIHSPAQKLIPLPNFKPTWVQEYRPFRIAGNLYYVGSYDLACYLITTTHGHILINTGLPGSDTMIRRHVEELGFKISDIKILLTNQAHFDHVGGFAAIKKMTGAQVMIQEMDAPVLADGGNSDFLMGGHGMIFQPVKADRLLHDRDTVRLGDMQVVVLHHPGHTKGACSFLFDVKDEARTYRILIANIPTLLDDTKFPGMPTYPQVEKDYAYTLDAMKKLQFDLWFAAHASQFDLDKKHKQGDGYHPEAFSDRAGYDEAIGDCYQDYLKRLDKKVSTP</sequence>
<dbReference type="NCBIfam" id="NF033105">
    <property type="entry name" value="bla_subclass_B3"/>
    <property type="match status" value="1"/>
</dbReference>
<dbReference type="Gene3D" id="3.60.15.10">
    <property type="entry name" value="Ribonuclease Z/Hydroxyacylglutathione hydrolase-like"/>
    <property type="match status" value="1"/>
</dbReference>
<dbReference type="SMART" id="SM00849">
    <property type="entry name" value="Lactamase_B"/>
    <property type="match status" value="1"/>
</dbReference>
<comment type="cofactor">
    <cofactor evidence="1">
        <name>Zn(2+)</name>
        <dbReference type="ChEBI" id="CHEBI:29105"/>
    </cofactor>
</comment>
<dbReference type="GO" id="GO:0046872">
    <property type="term" value="F:metal ion binding"/>
    <property type="evidence" value="ECO:0007669"/>
    <property type="project" value="UniProtKB-KW"/>
</dbReference>
<evidence type="ECO:0000313" key="8">
    <source>
        <dbReference type="Proteomes" id="UP000607559"/>
    </source>
</evidence>
<dbReference type="GO" id="GO:0016787">
    <property type="term" value="F:hydrolase activity"/>
    <property type="evidence" value="ECO:0007669"/>
    <property type="project" value="UniProtKB-KW"/>
</dbReference>
<keyword evidence="5" id="KW-0732">Signal</keyword>
<proteinExistence type="predicted"/>
<dbReference type="PANTHER" id="PTHR46233">
    <property type="entry name" value="HYDROXYACYLGLUTATHIONE HYDROLASE GLOC"/>
    <property type="match status" value="1"/>
</dbReference>
<dbReference type="NCBIfam" id="NF012229">
    <property type="entry name" value="bla_class_B_core"/>
    <property type="match status" value="1"/>
</dbReference>
<dbReference type="RefSeq" id="WP_188934568.1">
    <property type="nucleotide sequence ID" value="NZ_BMJC01000004.1"/>
</dbReference>
<evidence type="ECO:0000313" key="7">
    <source>
        <dbReference type="EMBL" id="GGB10557.1"/>
    </source>
</evidence>
<keyword evidence="3" id="KW-0378">Hydrolase</keyword>
<evidence type="ECO:0000259" key="6">
    <source>
        <dbReference type="SMART" id="SM00849"/>
    </source>
</evidence>
<name>A0A8J2XUH0_9BACT</name>
<feature type="chain" id="PRO_5035278231" evidence="5">
    <location>
        <begin position="27"/>
        <end position="298"/>
    </location>
</feature>
<dbReference type="PANTHER" id="PTHR46233:SF3">
    <property type="entry name" value="HYDROXYACYLGLUTATHIONE HYDROLASE GLOC"/>
    <property type="match status" value="1"/>
</dbReference>
<dbReference type="Proteomes" id="UP000607559">
    <property type="component" value="Unassembled WGS sequence"/>
</dbReference>
<dbReference type="EMBL" id="BMJC01000004">
    <property type="protein sequence ID" value="GGB10557.1"/>
    <property type="molecule type" value="Genomic_DNA"/>
</dbReference>
<feature type="domain" description="Metallo-beta-lactamase" evidence="6">
    <location>
        <begin position="59"/>
        <end position="249"/>
    </location>
</feature>
<evidence type="ECO:0000256" key="1">
    <source>
        <dbReference type="ARBA" id="ARBA00001947"/>
    </source>
</evidence>
<evidence type="ECO:0000256" key="5">
    <source>
        <dbReference type="SAM" id="SignalP"/>
    </source>
</evidence>
<accession>A0A8J2XUH0</accession>
<evidence type="ECO:0000256" key="2">
    <source>
        <dbReference type="ARBA" id="ARBA00022723"/>
    </source>
</evidence>
<protein>
    <submittedName>
        <fullName evidence="7">Subclass B3 metallo-beta-lactamase BJP-1</fullName>
    </submittedName>
</protein>
<keyword evidence="4" id="KW-0862">Zinc</keyword>
<evidence type="ECO:0000256" key="3">
    <source>
        <dbReference type="ARBA" id="ARBA00022801"/>
    </source>
</evidence>
<comment type="caution">
    <text evidence="7">The sequence shown here is derived from an EMBL/GenBank/DDBJ whole genome shotgun (WGS) entry which is preliminary data.</text>
</comment>
<reference evidence="7" key="1">
    <citation type="journal article" date="2014" name="Int. J. Syst. Evol. Microbiol.">
        <title>Complete genome sequence of Corynebacterium casei LMG S-19264T (=DSM 44701T), isolated from a smear-ripened cheese.</title>
        <authorList>
            <consortium name="US DOE Joint Genome Institute (JGI-PGF)"/>
            <person name="Walter F."/>
            <person name="Albersmeier A."/>
            <person name="Kalinowski J."/>
            <person name="Ruckert C."/>
        </authorList>
    </citation>
    <scope>NUCLEOTIDE SEQUENCE</scope>
    <source>
        <strain evidence="7">CGMCC 1.15448</strain>
    </source>
</reference>
<keyword evidence="8" id="KW-1185">Reference proteome</keyword>
<dbReference type="InterPro" id="IPR001279">
    <property type="entry name" value="Metallo-B-lactamas"/>
</dbReference>
<dbReference type="InterPro" id="IPR051453">
    <property type="entry name" value="MBL_Glyoxalase_II"/>
</dbReference>
<dbReference type="AlphaFoldDB" id="A0A8J2XUH0"/>
<evidence type="ECO:0000256" key="4">
    <source>
        <dbReference type="ARBA" id="ARBA00022833"/>
    </source>
</evidence>
<keyword evidence="2" id="KW-0479">Metal-binding</keyword>
<feature type="signal peptide" evidence="5">
    <location>
        <begin position="1"/>
        <end position="26"/>
    </location>
</feature>
<gene>
    <name evidence="7" type="ORF">GCM10011511_37680</name>
</gene>
<reference evidence="7" key="2">
    <citation type="submission" date="2020-09" db="EMBL/GenBank/DDBJ databases">
        <authorList>
            <person name="Sun Q."/>
            <person name="Zhou Y."/>
        </authorList>
    </citation>
    <scope>NUCLEOTIDE SEQUENCE</scope>
    <source>
        <strain evidence="7">CGMCC 1.15448</strain>
    </source>
</reference>
<dbReference type="Pfam" id="PF00753">
    <property type="entry name" value="Lactamase_B"/>
    <property type="match status" value="1"/>
</dbReference>